<organism evidence="2">
    <name type="scientific">Nocardiopsis sp. 90127</name>
    <dbReference type="NCBI Taxonomy" id="373213"/>
    <lineage>
        <taxon>Bacteria</taxon>
        <taxon>Bacillati</taxon>
        <taxon>Actinomycetota</taxon>
        <taxon>Actinomycetes</taxon>
        <taxon>Streptosporangiales</taxon>
        <taxon>Nocardiopsidaceae</taxon>
        <taxon>Nocardiopsis</taxon>
    </lineage>
</organism>
<feature type="transmembrane region" description="Helical" evidence="1">
    <location>
        <begin position="112"/>
        <end position="133"/>
    </location>
</feature>
<proteinExistence type="predicted"/>
<keyword evidence="1" id="KW-0812">Transmembrane</keyword>
<dbReference type="AlphaFoldDB" id="Q27I87"/>
<keyword evidence="1" id="KW-0472">Membrane</keyword>
<evidence type="ECO:0000256" key="1">
    <source>
        <dbReference type="SAM" id="Phobius"/>
    </source>
</evidence>
<dbReference type="EMBL" id="DQ399904">
    <property type="protein sequence ID" value="ABD48724.1"/>
    <property type="molecule type" value="Genomic_DNA"/>
</dbReference>
<name>Q27I87_9ACTN</name>
<geneLocation type="plasmid" evidence="2">
    <name>pSQ10</name>
</geneLocation>
<accession>Q27I87</accession>
<protein>
    <submittedName>
        <fullName evidence="2">PSQ10.1c</fullName>
    </submittedName>
</protein>
<evidence type="ECO:0000313" key="2">
    <source>
        <dbReference type="EMBL" id="ABD48724.1"/>
    </source>
</evidence>
<keyword evidence="2" id="KW-0614">Plasmid</keyword>
<reference evidence="2" key="1">
    <citation type="submission" date="2006-02" db="EMBL/GenBank/DDBJ databases">
        <title>Complete nucleotide sequence of Nocardiopsis plasmid pSQ10.</title>
        <authorList>
            <person name="Shen M."/>
            <person name="Xia H."/>
            <person name="Jiang C."/>
            <person name="Xu L."/>
            <person name="Qin Z."/>
        </authorList>
    </citation>
    <scope>NUCLEOTIDE SEQUENCE</scope>
    <source>
        <strain evidence="2">90127</strain>
        <plasmid evidence="2">pSQ10</plasmid>
    </source>
</reference>
<sequence length="136" mass="14065">MRALREAVTGPVTGGVTNLVTGPVTHPRNGGRDSLVTTARNAVWPAVTRCCNGRPPNPPPEGFWRLSHDAEGTLLVDIDWPPTIGTAAITALVLAAIYIAETREALRYGDPPVGLALIISGGLAGIAVGLLAANLL</sequence>
<feature type="transmembrane region" description="Helical" evidence="1">
    <location>
        <begin position="80"/>
        <end position="100"/>
    </location>
</feature>
<keyword evidence="1" id="KW-1133">Transmembrane helix</keyword>